<comment type="subcellular location">
    <subcellularLocation>
        <location evidence="1">Nucleus</location>
    </subcellularLocation>
</comment>
<keyword evidence="2" id="KW-0805">Transcription regulation</keyword>
<dbReference type="GO" id="GO:0042742">
    <property type="term" value="P:defense response to bacterium"/>
    <property type="evidence" value="ECO:0007669"/>
    <property type="project" value="UniProtKB-ARBA"/>
</dbReference>
<dbReference type="AlphaFoldDB" id="A0A371F8H6"/>
<evidence type="ECO:0000256" key="6">
    <source>
        <dbReference type="SAM" id="MobiDB-lite"/>
    </source>
</evidence>
<feature type="domain" description="WRKY" evidence="7">
    <location>
        <begin position="156"/>
        <end position="215"/>
    </location>
</feature>
<dbReference type="PANTHER" id="PTHR31429">
    <property type="entry name" value="WRKY TRANSCRIPTION FACTOR 36-RELATED"/>
    <property type="match status" value="1"/>
</dbReference>
<dbReference type="Pfam" id="PF03106">
    <property type="entry name" value="WRKY"/>
    <property type="match status" value="1"/>
</dbReference>
<evidence type="ECO:0000259" key="7">
    <source>
        <dbReference type="PROSITE" id="PS50811"/>
    </source>
</evidence>
<evidence type="ECO:0000313" key="8">
    <source>
        <dbReference type="EMBL" id="RDX74578.1"/>
    </source>
</evidence>
<keyword evidence="5" id="KW-0539">Nucleus</keyword>
<evidence type="ECO:0000313" key="9">
    <source>
        <dbReference type="Proteomes" id="UP000257109"/>
    </source>
</evidence>
<dbReference type="InterPro" id="IPR036576">
    <property type="entry name" value="WRKY_dom_sf"/>
</dbReference>
<dbReference type="GO" id="GO:0043565">
    <property type="term" value="F:sequence-specific DNA binding"/>
    <property type="evidence" value="ECO:0007669"/>
    <property type="project" value="InterPro"/>
</dbReference>
<dbReference type="GO" id="GO:0005634">
    <property type="term" value="C:nucleus"/>
    <property type="evidence" value="ECO:0007669"/>
    <property type="project" value="UniProtKB-SubCell"/>
</dbReference>
<dbReference type="GO" id="GO:0002237">
    <property type="term" value="P:response to molecule of bacterial origin"/>
    <property type="evidence" value="ECO:0007669"/>
    <property type="project" value="UniProtKB-ARBA"/>
</dbReference>
<dbReference type="SUPFAM" id="SSF118290">
    <property type="entry name" value="WRKY DNA-binding domain"/>
    <property type="match status" value="1"/>
</dbReference>
<evidence type="ECO:0000256" key="1">
    <source>
        <dbReference type="ARBA" id="ARBA00004123"/>
    </source>
</evidence>
<dbReference type="Gene3D" id="2.20.25.80">
    <property type="entry name" value="WRKY domain"/>
    <property type="match status" value="1"/>
</dbReference>
<dbReference type="PROSITE" id="PS50811">
    <property type="entry name" value="WRKY"/>
    <property type="match status" value="1"/>
</dbReference>
<dbReference type="GO" id="GO:0031347">
    <property type="term" value="P:regulation of defense response"/>
    <property type="evidence" value="ECO:0007669"/>
    <property type="project" value="UniProtKB-ARBA"/>
</dbReference>
<keyword evidence="9" id="KW-1185">Reference proteome</keyword>
<dbReference type="FunFam" id="2.20.25.80:FF:000008">
    <property type="entry name" value="WRKY transcription factor 40"/>
    <property type="match status" value="1"/>
</dbReference>
<gene>
    <name evidence="8" type="primary">WRKY18</name>
    <name evidence="8" type="ORF">CR513_45660</name>
</gene>
<evidence type="ECO:0000256" key="2">
    <source>
        <dbReference type="ARBA" id="ARBA00023015"/>
    </source>
</evidence>
<feature type="non-terminal residue" evidence="8">
    <location>
        <position position="1"/>
    </location>
</feature>
<comment type="caution">
    <text evidence="8">The sequence shown here is derived from an EMBL/GenBank/DDBJ whole genome shotgun (WGS) entry which is preliminary data.</text>
</comment>
<evidence type="ECO:0000256" key="3">
    <source>
        <dbReference type="ARBA" id="ARBA00023125"/>
    </source>
</evidence>
<evidence type="ECO:0000256" key="4">
    <source>
        <dbReference type="ARBA" id="ARBA00023163"/>
    </source>
</evidence>
<evidence type="ECO:0000256" key="5">
    <source>
        <dbReference type="ARBA" id="ARBA00023242"/>
    </source>
</evidence>
<dbReference type="Proteomes" id="UP000257109">
    <property type="component" value="Unassembled WGS sequence"/>
</dbReference>
<proteinExistence type="predicted"/>
<sequence length="302" mass="33853">MEPTCVDTSLNLNVIPSTHIDLAVSITYNANLYLNIFLFSDKGELLVEELRRLSSENKRLTETLNHVCESYVALQKHFSEFNQVRNTNFDKEGTPSLKRKAESENCVNLFGVNAYTESSTTTEEETFKRPKHGTSPKVSKVFVQTDGSDTSLYVRDGYQWRKYGQKVTRDNPSPRAYFKCSYAPSCPVKKKVQRSVEDPSVLVTTYEGEHNHGQQQTETTVNSSESERRAGSVGMNRSADPIVTLDLVQSRVVDINAQKSSIQQVLVQQMATSLTRDPNFTTALATAISGRILDDTYGKTLN</sequence>
<dbReference type="GO" id="GO:0050832">
    <property type="term" value="P:defense response to fungus"/>
    <property type="evidence" value="ECO:0007669"/>
    <property type="project" value="UniProtKB-ARBA"/>
</dbReference>
<dbReference type="EMBL" id="QJKJ01010132">
    <property type="protein sequence ID" value="RDX74578.1"/>
    <property type="molecule type" value="Genomic_DNA"/>
</dbReference>
<dbReference type="InterPro" id="IPR044810">
    <property type="entry name" value="WRKY_plant"/>
</dbReference>
<organism evidence="8 9">
    <name type="scientific">Mucuna pruriens</name>
    <name type="common">Velvet bean</name>
    <name type="synonym">Dolichos pruriens</name>
    <dbReference type="NCBI Taxonomy" id="157652"/>
    <lineage>
        <taxon>Eukaryota</taxon>
        <taxon>Viridiplantae</taxon>
        <taxon>Streptophyta</taxon>
        <taxon>Embryophyta</taxon>
        <taxon>Tracheophyta</taxon>
        <taxon>Spermatophyta</taxon>
        <taxon>Magnoliopsida</taxon>
        <taxon>eudicotyledons</taxon>
        <taxon>Gunneridae</taxon>
        <taxon>Pentapetalae</taxon>
        <taxon>rosids</taxon>
        <taxon>fabids</taxon>
        <taxon>Fabales</taxon>
        <taxon>Fabaceae</taxon>
        <taxon>Papilionoideae</taxon>
        <taxon>50 kb inversion clade</taxon>
        <taxon>NPAAA clade</taxon>
        <taxon>indigoferoid/millettioid clade</taxon>
        <taxon>Phaseoleae</taxon>
        <taxon>Mucuna</taxon>
    </lineage>
</organism>
<reference evidence="8" key="1">
    <citation type="submission" date="2018-05" db="EMBL/GenBank/DDBJ databases">
        <title>Draft genome of Mucuna pruriens seed.</title>
        <authorList>
            <person name="Nnadi N.E."/>
            <person name="Vos R."/>
            <person name="Hasami M.H."/>
            <person name="Devisetty U.K."/>
            <person name="Aguiy J.C."/>
        </authorList>
    </citation>
    <scope>NUCLEOTIDE SEQUENCE [LARGE SCALE GENOMIC DNA]</scope>
    <source>
        <strain evidence="8">JCA_2017</strain>
    </source>
</reference>
<dbReference type="STRING" id="157652.A0A371F8H6"/>
<dbReference type="InterPro" id="IPR003657">
    <property type="entry name" value="WRKY_dom"/>
</dbReference>
<keyword evidence="4" id="KW-0804">Transcription</keyword>
<dbReference type="OrthoDB" id="1879341at2759"/>
<dbReference type="PANTHER" id="PTHR31429:SF76">
    <property type="entry name" value="WRKY FAMILY TRANSCRIPTION FACTOR-RELATED"/>
    <property type="match status" value="1"/>
</dbReference>
<dbReference type="GO" id="GO:0003700">
    <property type="term" value="F:DNA-binding transcription factor activity"/>
    <property type="evidence" value="ECO:0007669"/>
    <property type="project" value="InterPro"/>
</dbReference>
<accession>A0A371F8H6</accession>
<feature type="compositionally biased region" description="Polar residues" evidence="6">
    <location>
        <begin position="213"/>
        <end position="224"/>
    </location>
</feature>
<name>A0A371F8H6_MUCPR</name>
<keyword evidence="3" id="KW-0238">DNA-binding</keyword>
<dbReference type="SMART" id="SM00774">
    <property type="entry name" value="WRKY"/>
    <property type="match status" value="1"/>
</dbReference>
<protein>
    <submittedName>
        <fullName evidence="8">WRKY transcription factor 18</fullName>
    </submittedName>
</protein>
<dbReference type="GO" id="GO:0009751">
    <property type="term" value="P:response to salicylic acid"/>
    <property type="evidence" value="ECO:0007669"/>
    <property type="project" value="UniProtKB-ARBA"/>
</dbReference>
<feature type="region of interest" description="Disordered" evidence="6">
    <location>
        <begin position="208"/>
        <end position="236"/>
    </location>
</feature>